<sequence>MNKIMATPCLVPFVIEPVIDQPFLALNENLLSIQIAPQLQLGLEYNPGSLCKGGVSNVFCSFRLRCLLSFSITDHAFVAEFTVTKHLPCPVILGVEWWRKHNITSNLKDNLLRIAHPARISLEVLMILLGKEAPHISMLVSATIKHATSFDVLPLCLSHLHTAFDSKLADGLHAHSQFEFKIKLTVDLAKVTSPIYPMNLKEEQWLEE</sequence>
<dbReference type="Proteomes" id="UP001165960">
    <property type="component" value="Unassembled WGS sequence"/>
</dbReference>
<comment type="caution">
    <text evidence="1">The sequence shown here is derived from an EMBL/GenBank/DDBJ whole genome shotgun (WGS) entry which is preliminary data.</text>
</comment>
<keyword evidence="2" id="KW-1185">Reference proteome</keyword>
<name>A0ACC2TFV5_9FUNG</name>
<proteinExistence type="predicted"/>
<evidence type="ECO:0000313" key="1">
    <source>
        <dbReference type="EMBL" id="KAJ9073549.1"/>
    </source>
</evidence>
<organism evidence="1 2">
    <name type="scientific">Entomophthora muscae</name>
    <dbReference type="NCBI Taxonomy" id="34485"/>
    <lineage>
        <taxon>Eukaryota</taxon>
        <taxon>Fungi</taxon>
        <taxon>Fungi incertae sedis</taxon>
        <taxon>Zoopagomycota</taxon>
        <taxon>Entomophthoromycotina</taxon>
        <taxon>Entomophthoromycetes</taxon>
        <taxon>Entomophthorales</taxon>
        <taxon>Entomophthoraceae</taxon>
        <taxon>Entomophthora</taxon>
    </lineage>
</organism>
<protein>
    <submittedName>
        <fullName evidence="1">Uncharacterized protein</fullName>
    </submittedName>
</protein>
<dbReference type="EMBL" id="QTSX02002900">
    <property type="protein sequence ID" value="KAJ9073549.1"/>
    <property type="molecule type" value="Genomic_DNA"/>
</dbReference>
<evidence type="ECO:0000313" key="2">
    <source>
        <dbReference type="Proteomes" id="UP001165960"/>
    </source>
</evidence>
<reference evidence="1" key="1">
    <citation type="submission" date="2022-04" db="EMBL/GenBank/DDBJ databases">
        <title>Genome of the entomopathogenic fungus Entomophthora muscae.</title>
        <authorList>
            <person name="Elya C."/>
            <person name="Lovett B.R."/>
            <person name="Lee E."/>
            <person name="Macias A.M."/>
            <person name="Hajek A.E."/>
            <person name="De Bivort B.L."/>
            <person name="Kasson M.T."/>
            <person name="De Fine Licht H.H."/>
            <person name="Stajich J.E."/>
        </authorList>
    </citation>
    <scope>NUCLEOTIDE SEQUENCE</scope>
    <source>
        <strain evidence="1">Berkeley</strain>
    </source>
</reference>
<accession>A0ACC2TFV5</accession>
<gene>
    <name evidence="1" type="ORF">DSO57_1015315</name>
</gene>